<dbReference type="EMBL" id="BGPR01078795">
    <property type="protein sequence ID" value="GBL71869.1"/>
    <property type="molecule type" value="Genomic_DNA"/>
</dbReference>
<sequence>LKSVKSGKAKASSMTGATDGVEEISKLVIGGDAFVVESEGFRNRNSRDIFISVGGRSRS</sequence>
<gene>
    <name evidence="1" type="ORF">AVEN_146678_1</name>
</gene>
<feature type="non-terminal residue" evidence="1">
    <location>
        <position position="1"/>
    </location>
</feature>
<accession>A0A4Y1ZYH5</accession>
<name>A0A4Y1ZYH5_ARAVE</name>
<proteinExistence type="predicted"/>
<evidence type="ECO:0000313" key="1">
    <source>
        <dbReference type="EMBL" id="GBL71869.1"/>
    </source>
</evidence>
<dbReference type="AlphaFoldDB" id="A0A4Y1ZYH5"/>
<comment type="caution">
    <text evidence="1">The sequence shown here is derived from an EMBL/GenBank/DDBJ whole genome shotgun (WGS) entry which is preliminary data.</text>
</comment>
<reference evidence="1 2" key="1">
    <citation type="journal article" date="2019" name="Sci. Rep.">
        <title>Orb-weaving spider Araneus ventricosus genome elucidates the spidroin gene catalogue.</title>
        <authorList>
            <person name="Kono N."/>
            <person name="Nakamura H."/>
            <person name="Ohtoshi R."/>
            <person name="Moran D.A.P."/>
            <person name="Shinohara A."/>
            <person name="Yoshida Y."/>
            <person name="Fujiwara M."/>
            <person name="Mori M."/>
            <person name="Tomita M."/>
            <person name="Arakawa K."/>
        </authorList>
    </citation>
    <scope>NUCLEOTIDE SEQUENCE [LARGE SCALE GENOMIC DNA]</scope>
</reference>
<dbReference type="Proteomes" id="UP000499080">
    <property type="component" value="Unassembled WGS sequence"/>
</dbReference>
<evidence type="ECO:0000313" key="2">
    <source>
        <dbReference type="Proteomes" id="UP000499080"/>
    </source>
</evidence>
<organism evidence="1 2">
    <name type="scientific">Araneus ventricosus</name>
    <name type="common">Orbweaver spider</name>
    <name type="synonym">Epeira ventricosa</name>
    <dbReference type="NCBI Taxonomy" id="182803"/>
    <lineage>
        <taxon>Eukaryota</taxon>
        <taxon>Metazoa</taxon>
        <taxon>Ecdysozoa</taxon>
        <taxon>Arthropoda</taxon>
        <taxon>Chelicerata</taxon>
        <taxon>Arachnida</taxon>
        <taxon>Araneae</taxon>
        <taxon>Araneomorphae</taxon>
        <taxon>Entelegynae</taxon>
        <taxon>Araneoidea</taxon>
        <taxon>Araneidae</taxon>
        <taxon>Araneus</taxon>
    </lineage>
</organism>
<keyword evidence="2" id="KW-1185">Reference proteome</keyword>
<protein>
    <submittedName>
        <fullName evidence="1">Uncharacterized protein</fullName>
    </submittedName>
</protein>